<feature type="domain" description="SLH" evidence="7">
    <location>
        <begin position="216"/>
        <end position="279"/>
    </location>
</feature>
<dbReference type="RefSeq" id="WP_128525708.1">
    <property type="nucleotide sequence ID" value="NZ_CANLVY010000001.1"/>
</dbReference>
<dbReference type="Gene3D" id="3.90.1720.10">
    <property type="entry name" value="endopeptidase domain like (from Nostoc punctiforme)"/>
    <property type="match status" value="1"/>
</dbReference>
<feature type="domain" description="SLH" evidence="7">
    <location>
        <begin position="280"/>
        <end position="328"/>
    </location>
</feature>
<sequence>MRKLLTSLVAFATVFLLFTPSSFADQKTRNQVVDLAHKYSYAPYSYGGTSPSGFDCSGYAQYVFGKAGISLPRTSRQQATVGDYVSRSDLKPGDLVFFGSPIWHVGIYIGNNKMISAENPSDDVTVASLSGYWGRNYSGARRVIDDEPVEVAETQPETLDQFNDVQLGYWAADQIDYMSNKGIVEGYKGQFMPTDNVTRGAVAKMLTEALGISPSSDKQFSDVSSSHWASGHINALAEKGLIKGYENGTFKPDANITREEIASLFHKTFDLNGSAGNFTDVDENHWAYDQIQSMAASSITTGYPDNSFKPTSEATRSEFTVFLYRAIK</sequence>
<dbReference type="PROSITE" id="PS51935">
    <property type="entry name" value="NLPC_P60"/>
    <property type="match status" value="1"/>
</dbReference>
<gene>
    <name evidence="9" type="ORF">HLI_15115</name>
</gene>
<dbReference type="Pfam" id="PF00395">
    <property type="entry name" value="SLH"/>
    <property type="match status" value="3"/>
</dbReference>
<dbReference type="Pfam" id="PF00877">
    <property type="entry name" value="NLPC_P60"/>
    <property type="match status" value="1"/>
</dbReference>
<keyword evidence="3 6" id="KW-0732">Signal</keyword>
<evidence type="ECO:0000256" key="4">
    <source>
        <dbReference type="ARBA" id="ARBA00022801"/>
    </source>
</evidence>
<dbReference type="EMBL" id="CP026118">
    <property type="protein sequence ID" value="QAS53433.1"/>
    <property type="molecule type" value="Genomic_DNA"/>
</dbReference>
<evidence type="ECO:0000256" key="5">
    <source>
        <dbReference type="ARBA" id="ARBA00022807"/>
    </source>
</evidence>
<evidence type="ECO:0000313" key="10">
    <source>
        <dbReference type="Proteomes" id="UP000287756"/>
    </source>
</evidence>
<dbReference type="GO" id="GO:0008234">
    <property type="term" value="F:cysteine-type peptidase activity"/>
    <property type="evidence" value="ECO:0007669"/>
    <property type="project" value="UniProtKB-KW"/>
</dbReference>
<dbReference type="InterPro" id="IPR001119">
    <property type="entry name" value="SLH_dom"/>
</dbReference>
<keyword evidence="4" id="KW-0378">Hydrolase</keyword>
<dbReference type="InterPro" id="IPR000064">
    <property type="entry name" value="NLP_P60_dom"/>
</dbReference>
<dbReference type="PANTHER" id="PTHR47053:SF1">
    <property type="entry name" value="MUREIN DD-ENDOPEPTIDASE MEPH-RELATED"/>
    <property type="match status" value="1"/>
</dbReference>
<evidence type="ECO:0000256" key="6">
    <source>
        <dbReference type="SAM" id="SignalP"/>
    </source>
</evidence>
<evidence type="ECO:0000259" key="7">
    <source>
        <dbReference type="PROSITE" id="PS51272"/>
    </source>
</evidence>
<keyword evidence="2" id="KW-0645">Protease</keyword>
<dbReference type="PANTHER" id="PTHR47053">
    <property type="entry name" value="MUREIN DD-ENDOPEPTIDASE MEPH-RELATED"/>
    <property type="match status" value="1"/>
</dbReference>
<evidence type="ECO:0000256" key="3">
    <source>
        <dbReference type="ARBA" id="ARBA00022729"/>
    </source>
</evidence>
<dbReference type="KEGG" id="hli:HLI_15115"/>
<feature type="chain" id="PRO_5019094484" description="Hydrolase" evidence="6">
    <location>
        <begin position="25"/>
        <end position="328"/>
    </location>
</feature>
<evidence type="ECO:0000256" key="2">
    <source>
        <dbReference type="ARBA" id="ARBA00022670"/>
    </source>
</evidence>
<feature type="signal peptide" evidence="6">
    <location>
        <begin position="1"/>
        <end position="24"/>
    </location>
</feature>
<evidence type="ECO:0008006" key="11">
    <source>
        <dbReference type="Google" id="ProtNLM"/>
    </source>
</evidence>
<proteinExistence type="inferred from homology"/>
<comment type="similarity">
    <text evidence="1">Belongs to the peptidase C40 family.</text>
</comment>
<dbReference type="Proteomes" id="UP000287756">
    <property type="component" value="Chromosome"/>
</dbReference>
<dbReference type="GO" id="GO:0006508">
    <property type="term" value="P:proteolysis"/>
    <property type="evidence" value="ECO:0007669"/>
    <property type="project" value="UniProtKB-KW"/>
</dbReference>
<dbReference type="InterPro" id="IPR038765">
    <property type="entry name" value="Papain-like_cys_pep_sf"/>
</dbReference>
<dbReference type="SUPFAM" id="SSF54001">
    <property type="entry name" value="Cysteine proteinases"/>
    <property type="match status" value="1"/>
</dbReference>
<protein>
    <recommendedName>
        <fullName evidence="11">Hydrolase</fullName>
    </recommendedName>
</protein>
<name>A0A410MFF4_9BACI</name>
<organism evidence="9 10">
    <name type="scientific">Halobacillus litoralis</name>
    <dbReference type="NCBI Taxonomy" id="45668"/>
    <lineage>
        <taxon>Bacteria</taxon>
        <taxon>Bacillati</taxon>
        <taxon>Bacillota</taxon>
        <taxon>Bacilli</taxon>
        <taxon>Bacillales</taxon>
        <taxon>Bacillaceae</taxon>
        <taxon>Halobacillus</taxon>
    </lineage>
</organism>
<feature type="domain" description="SLH" evidence="7">
    <location>
        <begin position="158"/>
        <end position="215"/>
    </location>
</feature>
<dbReference type="PROSITE" id="PS51272">
    <property type="entry name" value="SLH"/>
    <property type="match status" value="3"/>
</dbReference>
<accession>A0A410MFF4</accession>
<reference evidence="9 10" key="1">
    <citation type="submission" date="2018-01" db="EMBL/GenBank/DDBJ databases">
        <title>The whole genome sequencing and assembly of Halobacillus litoralis ERB031 strain.</title>
        <authorList>
            <person name="Lee S.-J."/>
            <person name="Park M.-K."/>
            <person name="Kim J.-Y."/>
            <person name="Lee Y.-J."/>
            <person name="Yi H."/>
            <person name="Bahn Y.-S."/>
            <person name="Kim J.F."/>
            <person name="Lee D.-W."/>
        </authorList>
    </citation>
    <scope>NUCLEOTIDE SEQUENCE [LARGE SCALE GENOMIC DNA]</scope>
    <source>
        <strain evidence="9 10">ERB 031</strain>
    </source>
</reference>
<evidence type="ECO:0000256" key="1">
    <source>
        <dbReference type="ARBA" id="ARBA00007074"/>
    </source>
</evidence>
<evidence type="ECO:0000313" key="9">
    <source>
        <dbReference type="EMBL" id="QAS53433.1"/>
    </source>
</evidence>
<feature type="domain" description="NlpC/P60" evidence="8">
    <location>
        <begin position="26"/>
        <end position="144"/>
    </location>
</feature>
<evidence type="ECO:0000259" key="8">
    <source>
        <dbReference type="PROSITE" id="PS51935"/>
    </source>
</evidence>
<keyword evidence="5" id="KW-0788">Thiol protease</keyword>
<dbReference type="AlphaFoldDB" id="A0A410MFF4"/>
<dbReference type="OrthoDB" id="9813368at2"/>
<dbReference type="InterPro" id="IPR051202">
    <property type="entry name" value="Peptidase_C40"/>
</dbReference>